<organism evidence="2 3">
    <name type="scientific">Syncephalis pseudoplumigaleata</name>
    <dbReference type="NCBI Taxonomy" id="1712513"/>
    <lineage>
        <taxon>Eukaryota</taxon>
        <taxon>Fungi</taxon>
        <taxon>Fungi incertae sedis</taxon>
        <taxon>Zoopagomycota</taxon>
        <taxon>Zoopagomycotina</taxon>
        <taxon>Zoopagomycetes</taxon>
        <taxon>Zoopagales</taxon>
        <taxon>Piptocephalidaceae</taxon>
        <taxon>Syncephalis</taxon>
    </lineage>
</organism>
<evidence type="ECO:0000313" key="2">
    <source>
        <dbReference type="EMBL" id="RKP25408.1"/>
    </source>
</evidence>
<feature type="compositionally biased region" description="Acidic residues" evidence="1">
    <location>
        <begin position="182"/>
        <end position="198"/>
    </location>
</feature>
<dbReference type="Proteomes" id="UP000278143">
    <property type="component" value="Unassembled WGS sequence"/>
</dbReference>
<accession>A0A4P9YZI7</accession>
<sequence length="504" mass="54119">MEQPLVDNVAAILETQSIAAMPPPPYTPTENGASVPDAGAEKALANGAAETVRRREREATRMDMSVRRSKVLSRAGLDDPVFFKMSQLEQLVNSLQTALNDQSMAIHDVHGQLTEINDVLHTMQAKDGSTSSASTKEAAKQPIEPERLVEDLRAAAAKFSSAKKPTASASEKAVEAAKEDVANDDDDDDGDDTFEDAEDDGNYLRLCSMLENLIVDANIAVETSVSVFPEVPADADTASATIDAVAPSMESAASGDPGDDTSAHSDMLRRRQRRERRSGSGARIRPVKLVAEPGQSHAALDDKAVAGAESAFGLPDDEVGLLDADTVATDDGPDAVEVRFFCQVKRTGETPQQHEIRRRLVLPLLTGNNLMPSNIRRIVCGEMGAAAVAAGGDTSVSYRGSVIRRALGTVQLMYWLLLFTLGVLMLDTYLCELAGSQAVHIVDGICPEDRRRHRRHPHGLLAATATQSGDPDAAQMMEYTGMKPVTLDGADAPMTRSRSRRNSF</sequence>
<protein>
    <submittedName>
        <fullName evidence="2">Uncharacterized protein</fullName>
    </submittedName>
</protein>
<feature type="region of interest" description="Disordered" evidence="1">
    <location>
        <begin position="160"/>
        <end position="198"/>
    </location>
</feature>
<feature type="compositionally biased region" description="Low complexity" evidence="1">
    <location>
        <begin position="160"/>
        <end position="171"/>
    </location>
</feature>
<keyword evidence="3" id="KW-1185">Reference proteome</keyword>
<evidence type="ECO:0000313" key="3">
    <source>
        <dbReference type="Proteomes" id="UP000278143"/>
    </source>
</evidence>
<dbReference type="OrthoDB" id="2418712at2759"/>
<dbReference type="EMBL" id="KZ989759">
    <property type="protein sequence ID" value="RKP25408.1"/>
    <property type="molecule type" value="Genomic_DNA"/>
</dbReference>
<dbReference type="AlphaFoldDB" id="A0A4P9YZI7"/>
<feature type="compositionally biased region" description="Basic and acidic residues" evidence="1">
    <location>
        <begin position="172"/>
        <end position="181"/>
    </location>
</feature>
<name>A0A4P9YZI7_9FUNG</name>
<feature type="region of interest" description="Disordered" evidence="1">
    <location>
        <begin position="125"/>
        <end position="147"/>
    </location>
</feature>
<feature type="region of interest" description="Disordered" evidence="1">
    <location>
        <begin position="247"/>
        <end position="284"/>
    </location>
</feature>
<reference evidence="3" key="1">
    <citation type="journal article" date="2018" name="Nat. Microbiol.">
        <title>Leveraging single-cell genomics to expand the fungal tree of life.</title>
        <authorList>
            <person name="Ahrendt S.R."/>
            <person name="Quandt C.A."/>
            <person name="Ciobanu D."/>
            <person name="Clum A."/>
            <person name="Salamov A."/>
            <person name="Andreopoulos B."/>
            <person name="Cheng J.F."/>
            <person name="Woyke T."/>
            <person name="Pelin A."/>
            <person name="Henrissat B."/>
            <person name="Reynolds N.K."/>
            <person name="Benny G.L."/>
            <person name="Smith M.E."/>
            <person name="James T.Y."/>
            <person name="Grigoriev I.V."/>
        </authorList>
    </citation>
    <scope>NUCLEOTIDE SEQUENCE [LARGE SCALE GENOMIC DNA]</scope>
    <source>
        <strain evidence="3">Benny S71-1</strain>
    </source>
</reference>
<feature type="compositionally biased region" description="Basic and acidic residues" evidence="1">
    <location>
        <begin position="137"/>
        <end position="147"/>
    </location>
</feature>
<gene>
    <name evidence="2" type="ORF">SYNPS1DRAFT_28863</name>
</gene>
<evidence type="ECO:0000256" key="1">
    <source>
        <dbReference type="SAM" id="MobiDB-lite"/>
    </source>
</evidence>
<proteinExistence type="predicted"/>